<name>A0ABU0AV27_9FIRM</name>
<feature type="binding site" evidence="7">
    <location>
        <begin position="40"/>
        <end position="41"/>
    </location>
    <ligand>
        <name>substrate</name>
    </ligand>
</feature>
<evidence type="ECO:0000256" key="7">
    <source>
        <dbReference type="HAMAP-Rule" id="MF_00258"/>
    </source>
</evidence>
<feature type="active site" description="Proton donor/acceptor" evidence="7">
    <location>
        <position position="182"/>
    </location>
</feature>
<protein>
    <recommendedName>
        <fullName evidence="2 7">Glutamate racemase</fullName>
        <ecNumber evidence="2 7">5.1.1.3</ecNumber>
    </recommendedName>
</protein>
<feature type="binding site" evidence="7">
    <location>
        <begin position="72"/>
        <end position="73"/>
    </location>
    <ligand>
        <name>substrate</name>
    </ligand>
</feature>
<keyword evidence="3 7" id="KW-0133">Cell shape</keyword>
<dbReference type="InterPro" id="IPR001920">
    <property type="entry name" value="Asp/Glu_race"/>
</dbReference>
<accession>A0ABU0AV27</accession>
<evidence type="ECO:0000256" key="3">
    <source>
        <dbReference type="ARBA" id="ARBA00022960"/>
    </source>
</evidence>
<dbReference type="InterPro" id="IPR004391">
    <property type="entry name" value="Glu_race"/>
</dbReference>
<comment type="function">
    <text evidence="7">Provides the (R)-glutamate required for cell wall biosynthesis.</text>
</comment>
<dbReference type="Proteomes" id="UP001236559">
    <property type="component" value="Unassembled WGS sequence"/>
</dbReference>
<dbReference type="InterPro" id="IPR018187">
    <property type="entry name" value="Asp/Glu_racemase_AS_1"/>
</dbReference>
<proteinExistence type="inferred from homology"/>
<keyword evidence="6 7" id="KW-0961">Cell wall biogenesis/degradation</keyword>
<evidence type="ECO:0000313" key="9">
    <source>
        <dbReference type="Proteomes" id="UP001236559"/>
    </source>
</evidence>
<evidence type="ECO:0000313" key="8">
    <source>
        <dbReference type="EMBL" id="MDQ0275124.1"/>
    </source>
</evidence>
<dbReference type="Pfam" id="PF01177">
    <property type="entry name" value="Asp_Glu_race"/>
    <property type="match status" value="1"/>
</dbReference>
<comment type="catalytic activity">
    <reaction evidence="1 7">
        <text>L-glutamate = D-glutamate</text>
        <dbReference type="Rhea" id="RHEA:12813"/>
        <dbReference type="ChEBI" id="CHEBI:29985"/>
        <dbReference type="ChEBI" id="CHEBI:29986"/>
        <dbReference type="EC" id="5.1.1.3"/>
    </reaction>
</comment>
<reference evidence="8 9" key="1">
    <citation type="submission" date="2023-07" db="EMBL/GenBank/DDBJ databases">
        <title>Genomic Encyclopedia of Type Strains, Phase IV (KMG-IV): sequencing the most valuable type-strain genomes for metagenomic binning, comparative biology and taxonomic classification.</title>
        <authorList>
            <person name="Goeker M."/>
        </authorList>
    </citation>
    <scope>NUCLEOTIDE SEQUENCE [LARGE SCALE GENOMIC DNA]</scope>
    <source>
        <strain evidence="8 9">DSM 22616</strain>
    </source>
</reference>
<comment type="pathway">
    <text evidence="7">Cell wall biogenesis; peptidoglycan biosynthesis.</text>
</comment>
<sequence length="267" mass="30134">MNGIGIFDSGVGGLTVLKAMIDLLPEENYIYYCDAKNLPYGEKSPEQIRKLSYESFKIFEKNKVKASIIACNTATTYSEAYLKTKFNFPILGVVSSGVMEGFKNSKNKKIALIATKATVEGQVYQDQLKKLDPSFEIRALACPDLVTAIEMGHVDDKKVEEIIKKYLDQLEDFDYDTLILGCTHFPLALGKIKEYLKNKKEGEKINLIDPALETAKSMKDFLKSRNIIEKNKNIKFLTSGEDSQLREMVGKLFGQEFANKIQIEIIN</sequence>
<keyword evidence="9" id="KW-1185">Reference proteome</keyword>
<evidence type="ECO:0000256" key="5">
    <source>
        <dbReference type="ARBA" id="ARBA00023235"/>
    </source>
</evidence>
<keyword evidence="4 7" id="KW-0573">Peptidoglycan synthesis</keyword>
<dbReference type="NCBIfam" id="TIGR00067">
    <property type="entry name" value="glut_race"/>
    <property type="match status" value="1"/>
</dbReference>
<evidence type="ECO:0000256" key="6">
    <source>
        <dbReference type="ARBA" id="ARBA00023316"/>
    </source>
</evidence>
<comment type="similarity">
    <text evidence="7">Belongs to the aspartate/glutamate racemases family.</text>
</comment>
<dbReference type="PANTHER" id="PTHR21198">
    <property type="entry name" value="GLUTAMATE RACEMASE"/>
    <property type="match status" value="1"/>
</dbReference>
<keyword evidence="5 7" id="KW-0413">Isomerase</keyword>
<dbReference type="GO" id="GO:0008881">
    <property type="term" value="F:glutamate racemase activity"/>
    <property type="evidence" value="ECO:0007669"/>
    <property type="project" value="UniProtKB-EC"/>
</dbReference>
<organism evidence="8 9">
    <name type="scientific">Peptoniphilus koenoeneniae</name>
    <dbReference type="NCBI Taxonomy" id="507751"/>
    <lineage>
        <taxon>Bacteria</taxon>
        <taxon>Bacillati</taxon>
        <taxon>Bacillota</taxon>
        <taxon>Tissierellia</taxon>
        <taxon>Tissierellales</taxon>
        <taxon>Peptoniphilaceae</taxon>
        <taxon>Peptoniphilus</taxon>
    </lineage>
</organism>
<dbReference type="HAMAP" id="MF_00258">
    <property type="entry name" value="Glu_racemase"/>
    <property type="match status" value="1"/>
</dbReference>
<dbReference type="EC" id="5.1.1.3" evidence="2 7"/>
<gene>
    <name evidence="7" type="primary">murI</name>
    <name evidence="8" type="ORF">J2S72_001148</name>
</gene>
<dbReference type="Gene3D" id="3.40.50.1860">
    <property type="match status" value="2"/>
</dbReference>
<feature type="active site" description="Proton donor/acceptor" evidence="7">
    <location>
        <position position="71"/>
    </location>
</feature>
<feature type="binding site" evidence="7">
    <location>
        <begin position="183"/>
        <end position="184"/>
    </location>
    <ligand>
        <name>substrate</name>
    </ligand>
</feature>
<evidence type="ECO:0000256" key="4">
    <source>
        <dbReference type="ARBA" id="ARBA00022984"/>
    </source>
</evidence>
<comment type="caution">
    <text evidence="8">The sequence shown here is derived from an EMBL/GenBank/DDBJ whole genome shotgun (WGS) entry which is preliminary data.</text>
</comment>
<dbReference type="SUPFAM" id="SSF53681">
    <property type="entry name" value="Aspartate/glutamate racemase"/>
    <property type="match status" value="2"/>
</dbReference>
<evidence type="ECO:0000256" key="1">
    <source>
        <dbReference type="ARBA" id="ARBA00001602"/>
    </source>
</evidence>
<dbReference type="PANTHER" id="PTHR21198:SF2">
    <property type="entry name" value="GLUTAMATE RACEMASE"/>
    <property type="match status" value="1"/>
</dbReference>
<dbReference type="RefSeq" id="WP_023056064.1">
    <property type="nucleotide sequence ID" value="NZ_JAUSTN010000005.1"/>
</dbReference>
<evidence type="ECO:0000256" key="2">
    <source>
        <dbReference type="ARBA" id="ARBA00013090"/>
    </source>
</evidence>
<feature type="binding site" evidence="7">
    <location>
        <begin position="8"/>
        <end position="9"/>
    </location>
    <ligand>
        <name>substrate</name>
    </ligand>
</feature>
<dbReference type="InterPro" id="IPR015942">
    <property type="entry name" value="Asp/Glu/hydantoin_racemase"/>
</dbReference>
<dbReference type="EMBL" id="JAUSTN010000005">
    <property type="protein sequence ID" value="MDQ0275124.1"/>
    <property type="molecule type" value="Genomic_DNA"/>
</dbReference>
<dbReference type="PROSITE" id="PS00923">
    <property type="entry name" value="ASP_GLU_RACEMASE_1"/>
    <property type="match status" value="1"/>
</dbReference>